<organismHost>
    <name type="scientific">Heliosciurus ruwenzorii</name>
    <name type="common">Ruwenzori sun squirrel</name>
    <dbReference type="NCBI Taxonomy" id="226685"/>
</organismHost>
<organismHost>
    <name type="scientific">Homo sapiens</name>
    <name type="common">Human</name>
    <dbReference type="NCBI Taxonomy" id="9606"/>
</organismHost>
<organismHost>
    <name type="scientific">Cynomys ludovicianus</name>
    <name type="common">Black-tailed prairie dog</name>
    <dbReference type="NCBI Taxonomy" id="45480"/>
</organismHost>
<dbReference type="EMBL" id="HM172544">
    <property type="protein sequence ID" value="ADK39033.1"/>
    <property type="molecule type" value="Genomic_DNA"/>
</dbReference>
<reference evidence="1 2" key="1">
    <citation type="journal article" date="2010" name="Virol. J.">
        <title>Comparative whole genome sequence analysis of wild-type and cidofovir-resistant monkeypoxvirus.</title>
        <authorList>
            <person name="Farlow J."/>
            <person name="Ichou M.A."/>
            <person name="Huggins J."/>
            <person name="Ibrahim S."/>
        </authorList>
    </citation>
    <scope>NUCLEOTIDE SEQUENCE [LARGE SCALE GENOMIC DNA]</scope>
    <source>
        <strain evidence="1">Zaire 1979-005</strain>
    </source>
</reference>
<evidence type="ECO:0000313" key="1">
    <source>
        <dbReference type="EMBL" id="ADK39033.1"/>
    </source>
</evidence>
<organismHost>
    <name type="scientific">Mus musculus</name>
    <name type="common">Mouse</name>
    <dbReference type="NCBI Taxonomy" id="10090"/>
</organismHost>
<proteinExistence type="predicted"/>
<evidence type="ECO:0000313" key="2">
    <source>
        <dbReference type="Proteomes" id="UP000168391"/>
    </source>
</evidence>
<accession>E2FL62</accession>
<sequence>MYIIYRHLSFLTMNSLIENSVLHVRKLLYMIHFNDIDHAPTTATSRNCEDQYLKK</sequence>
<organismHost>
    <name type="scientific">Cynomys leucurus</name>
    <name type="common">White-tailed prairie dog</name>
    <dbReference type="NCBI Taxonomy" id="99825"/>
</organismHost>
<dbReference type="Proteomes" id="UP000168391">
    <property type="component" value="Segment"/>
</dbReference>
<organismHost>
    <name type="scientific">Cynomys parvidens</name>
    <name type="common">Utah prairie dog</name>
    <dbReference type="NCBI Taxonomy" id="99827"/>
</organismHost>
<name>E2FL62_MONPV</name>
<organismHost>
    <name type="scientific">Cynomys mexicanus</name>
    <name type="common">Mexican prairie dog</name>
    <dbReference type="NCBI Taxonomy" id="99826"/>
</organismHost>
<dbReference type="SMR" id="E2FL62"/>
<organismHost>
    <name type="scientific">Gliridae</name>
    <name type="common">dormice</name>
    <dbReference type="NCBI Taxonomy" id="30650"/>
</organismHost>
<protein>
    <submittedName>
        <fullName evidence="1">Uncharacterized protein</fullName>
    </submittedName>
</protein>
<organismHost>
    <name type="scientific">Cynomys gunnisoni</name>
    <name type="common">Gunnison's prairie dog</name>
    <name type="synonym">Spermophilus gunnisoni</name>
    <dbReference type="NCBI Taxonomy" id="45479"/>
</organismHost>
<organism evidence="1 2">
    <name type="scientific">Monkeypox virus</name>
    <name type="common">MPXV</name>
    <dbReference type="NCBI Taxonomy" id="10244"/>
    <lineage>
        <taxon>Viruses</taxon>
        <taxon>Varidnaviria</taxon>
        <taxon>Bamfordvirae</taxon>
        <taxon>Nucleocytoviricota</taxon>
        <taxon>Pokkesviricetes</taxon>
        <taxon>Chitovirales</taxon>
        <taxon>Poxviridae</taxon>
        <taxon>Chordopoxvirinae</taxon>
        <taxon>Orthopoxvirus</taxon>
        <taxon>Orthopoxvirus monkeypox</taxon>
    </lineage>
</organism>